<protein>
    <submittedName>
        <fullName evidence="1">Uncharacterized protein</fullName>
    </submittedName>
</protein>
<proteinExistence type="predicted"/>
<dbReference type="AlphaFoldDB" id="A0AAV7L125"/>
<sequence>MVWAACKPTMRGIIRSYIREQERRQWTRCEQLEAQLVELEGHAGHPDALTMQQQLVLARSELHQISLEEAKQCWQALTRRVYKLGNKAGKLLYWLATHGAVAKVVPAIRDRKGNTHVELVTIARTFVD</sequence>
<gene>
    <name evidence="1" type="ORF">NDU88_002366</name>
</gene>
<evidence type="ECO:0000313" key="1">
    <source>
        <dbReference type="EMBL" id="KAJ1082198.1"/>
    </source>
</evidence>
<evidence type="ECO:0000313" key="2">
    <source>
        <dbReference type="Proteomes" id="UP001066276"/>
    </source>
</evidence>
<dbReference type="EMBL" id="JANPWB010000016">
    <property type="protein sequence ID" value="KAJ1082198.1"/>
    <property type="molecule type" value="Genomic_DNA"/>
</dbReference>
<keyword evidence="2" id="KW-1185">Reference proteome</keyword>
<name>A0AAV7L125_PLEWA</name>
<accession>A0AAV7L125</accession>
<reference evidence="1" key="1">
    <citation type="journal article" date="2022" name="bioRxiv">
        <title>Sequencing and chromosome-scale assembly of the giantPleurodeles waltlgenome.</title>
        <authorList>
            <person name="Brown T."/>
            <person name="Elewa A."/>
            <person name="Iarovenko S."/>
            <person name="Subramanian E."/>
            <person name="Araus A.J."/>
            <person name="Petzold A."/>
            <person name="Susuki M."/>
            <person name="Suzuki K.-i.T."/>
            <person name="Hayashi T."/>
            <person name="Toyoda A."/>
            <person name="Oliveira C."/>
            <person name="Osipova E."/>
            <person name="Leigh N.D."/>
            <person name="Simon A."/>
            <person name="Yun M.H."/>
        </authorList>
    </citation>
    <scope>NUCLEOTIDE SEQUENCE</scope>
    <source>
        <strain evidence="1">20211129_DDA</strain>
        <tissue evidence="1">Liver</tissue>
    </source>
</reference>
<comment type="caution">
    <text evidence="1">The sequence shown here is derived from an EMBL/GenBank/DDBJ whole genome shotgun (WGS) entry which is preliminary data.</text>
</comment>
<dbReference type="Proteomes" id="UP001066276">
    <property type="component" value="Chromosome 12"/>
</dbReference>
<organism evidence="1 2">
    <name type="scientific">Pleurodeles waltl</name>
    <name type="common">Iberian ribbed newt</name>
    <dbReference type="NCBI Taxonomy" id="8319"/>
    <lineage>
        <taxon>Eukaryota</taxon>
        <taxon>Metazoa</taxon>
        <taxon>Chordata</taxon>
        <taxon>Craniata</taxon>
        <taxon>Vertebrata</taxon>
        <taxon>Euteleostomi</taxon>
        <taxon>Amphibia</taxon>
        <taxon>Batrachia</taxon>
        <taxon>Caudata</taxon>
        <taxon>Salamandroidea</taxon>
        <taxon>Salamandridae</taxon>
        <taxon>Pleurodelinae</taxon>
        <taxon>Pleurodeles</taxon>
    </lineage>
</organism>